<evidence type="ECO:0000259" key="2">
    <source>
        <dbReference type="PROSITE" id="PS50089"/>
    </source>
</evidence>
<dbReference type="PROSITE" id="PS50089">
    <property type="entry name" value="ZF_RING_2"/>
    <property type="match status" value="1"/>
</dbReference>
<dbReference type="EMBL" id="KB446539">
    <property type="protein sequence ID" value="EME44049.1"/>
    <property type="molecule type" value="Genomic_DNA"/>
</dbReference>
<dbReference type="GO" id="GO:0006511">
    <property type="term" value="P:ubiquitin-dependent protein catabolic process"/>
    <property type="evidence" value="ECO:0007669"/>
    <property type="project" value="TreeGrafter"/>
</dbReference>
<dbReference type="PANTHER" id="PTHR46016:SF1">
    <property type="entry name" value="RING-TYPE DOMAIN-CONTAINING PROTEIN"/>
    <property type="match status" value="1"/>
</dbReference>
<evidence type="ECO:0000313" key="3">
    <source>
        <dbReference type="EMBL" id="EME44049.1"/>
    </source>
</evidence>
<organism evidence="3 4">
    <name type="scientific">Dothistroma septosporum (strain NZE10 / CBS 128990)</name>
    <name type="common">Red band needle blight fungus</name>
    <name type="synonym">Mycosphaerella pini</name>
    <dbReference type="NCBI Taxonomy" id="675120"/>
    <lineage>
        <taxon>Eukaryota</taxon>
        <taxon>Fungi</taxon>
        <taxon>Dikarya</taxon>
        <taxon>Ascomycota</taxon>
        <taxon>Pezizomycotina</taxon>
        <taxon>Dothideomycetes</taxon>
        <taxon>Dothideomycetidae</taxon>
        <taxon>Mycosphaerellales</taxon>
        <taxon>Mycosphaerellaceae</taxon>
        <taxon>Dothistroma</taxon>
    </lineage>
</organism>
<dbReference type="PANTHER" id="PTHR46016">
    <property type="entry name" value="ZINC FINGER, RING/FYVE/PHD-TYPE"/>
    <property type="match status" value="1"/>
</dbReference>
<sequence length="253" mass="28946">MPPYQPYAEAAHMAIPDKEAYFTTQHISLDPSMPLAGDCTICNGSLTHPVQLPCGGKHIFCQDCIDRWLQRASTCPLCREVLFKRTKRRILLNQVGNVHYSISMPPPPYGNRIDANRQAAQVSRDDERVRRGEGHTERIYEQVREGNEQSRRMEALIRRREEEADRHMWKSWRLQRRARELGTIWEGGLLELAARTCGDVADGASHLLGLWHLQTDFPPLDANASTRPETAIGCERWWHWVSRWTGNATPPAG</sequence>
<dbReference type="AlphaFoldDB" id="N1PNP8"/>
<gene>
    <name evidence="3" type="ORF">DOTSEDRAFT_79935</name>
</gene>
<keyword evidence="4" id="KW-1185">Reference proteome</keyword>
<dbReference type="SUPFAM" id="SSF57850">
    <property type="entry name" value="RING/U-box"/>
    <property type="match status" value="1"/>
</dbReference>
<proteinExistence type="predicted"/>
<name>N1PNP8_DOTSN</name>
<keyword evidence="1" id="KW-0863">Zinc-finger</keyword>
<evidence type="ECO:0000256" key="1">
    <source>
        <dbReference type="PROSITE-ProRule" id="PRU00175"/>
    </source>
</evidence>
<accession>N1PNP8</accession>
<keyword evidence="1" id="KW-0479">Metal-binding</keyword>
<dbReference type="GO" id="GO:0008270">
    <property type="term" value="F:zinc ion binding"/>
    <property type="evidence" value="ECO:0007669"/>
    <property type="project" value="UniProtKB-KW"/>
</dbReference>
<dbReference type="OrthoDB" id="3644873at2759"/>
<dbReference type="InterPro" id="IPR001841">
    <property type="entry name" value="Znf_RING"/>
</dbReference>
<dbReference type="Gene3D" id="3.30.40.10">
    <property type="entry name" value="Zinc/RING finger domain, C3HC4 (zinc finger)"/>
    <property type="match status" value="1"/>
</dbReference>
<reference evidence="4" key="1">
    <citation type="journal article" date="2012" name="PLoS Genet.">
        <title>The genomes of the fungal plant pathogens Cladosporium fulvum and Dothistroma septosporum reveal adaptation to different hosts and lifestyles but also signatures of common ancestry.</title>
        <authorList>
            <person name="de Wit P.J.G.M."/>
            <person name="van der Burgt A."/>
            <person name="Oekmen B."/>
            <person name="Stergiopoulos I."/>
            <person name="Abd-Elsalam K.A."/>
            <person name="Aerts A.L."/>
            <person name="Bahkali A.H."/>
            <person name="Beenen H.G."/>
            <person name="Chettri P."/>
            <person name="Cox M.P."/>
            <person name="Datema E."/>
            <person name="de Vries R.P."/>
            <person name="Dhillon B."/>
            <person name="Ganley A.R."/>
            <person name="Griffiths S.A."/>
            <person name="Guo Y."/>
            <person name="Hamelin R.C."/>
            <person name="Henrissat B."/>
            <person name="Kabir M.S."/>
            <person name="Jashni M.K."/>
            <person name="Kema G."/>
            <person name="Klaubauf S."/>
            <person name="Lapidus A."/>
            <person name="Levasseur A."/>
            <person name="Lindquist E."/>
            <person name="Mehrabi R."/>
            <person name="Ohm R.A."/>
            <person name="Owen T.J."/>
            <person name="Salamov A."/>
            <person name="Schwelm A."/>
            <person name="Schijlen E."/>
            <person name="Sun H."/>
            <person name="van den Burg H.A."/>
            <person name="van Ham R.C.H.J."/>
            <person name="Zhang S."/>
            <person name="Goodwin S.B."/>
            <person name="Grigoriev I.V."/>
            <person name="Collemare J."/>
            <person name="Bradshaw R.E."/>
        </authorList>
    </citation>
    <scope>NUCLEOTIDE SEQUENCE [LARGE SCALE GENOMIC DNA]</scope>
    <source>
        <strain evidence="4">NZE10 / CBS 128990</strain>
    </source>
</reference>
<dbReference type="InterPro" id="IPR051438">
    <property type="entry name" value="RNF_E3_ubiq-protein_ligase"/>
</dbReference>
<dbReference type="InterPro" id="IPR013083">
    <property type="entry name" value="Znf_RING/FYVE/PHD"/>
</dbReference>
<evidence type="ECO:0000313" key="4">
    <source>
        <dbReference type="Proteomes" id="UP000016933"/>
    </source>
</evidence>
<feature type="domain" description="RING-type" evidence="2">
    <location>
        <begin position="39"/>
        <end position="79"/>
    </location>
</feature>
<dbReference type="GO" id="GO:0000209">
    <property type="term" value="P:protein polyubiquitination"/>
    <property type="evidence" value="ECO:0007669"/>
    <property type="project" value="TreeGrafter"/>
</dbReference>
<dbReference type="SMART" id="SM00184">
    <property type="entry name" value="RING"/>
    <property type="match status" value="1"/>
</dbReference>
<dbReference type="GO" id="GO:0061630">
    <property type="term" value="F:ubiquitin protein ligase activity"/>
    <property type="evidence" value="ECO:0007669"/>
    <property type="project" value="TreeGrafter"/>
</dbReference>
<dbReference type="Proteomes" id="UP000016933">
    <property type="component" value="Unassembled WGS sequence"/>
</dbReference>
<keyword evidence="1" id="KW-0862">Zinc</keyword>
<reference evidence="3 4" key="2">
    <citation type="journal article" date="2012" name="PLoS Pathog.">
        <title>Diverse lifestyles and strategies of plant pathogenesis encoded in the genomes of eighteen Dothideomycetes fungi.</title>
        <authorList>
            <person name="Ohm R.A."/>
            <person name="Feau N."/>
            <person name="Henrissat B."/>
            <person name="Schoch C.L."/>
            <person name="Horwitz B.A."/>
            <person name="Barry K.W."/>
            <person name="Condon B.J."/>
            <person name="Copeland A.C."/>
            <person name="Dhillon B."/>
            <person name="Glaser F."/>
            <person name="Hesse C.N."/>
            <person name="Kosti I."/>
            <person name="LaButti K."/>
            <person name="Lindquist E.A."/>
            <person name="Lucas S."/>
            <person name="Salamov A.A."/>
            <person name="Bradshaw R.E."/>
            <person name="Ciuffetti L."/>
            <person name="Hamelin R.C."/>
            <person name="Kema G.H.J."/>
            <person name="Lawrence C."/>
            <person name="Scott J.A."/>
            <person name="Spatafora J.W."/>
            <person name="Turgeon B.G."/>
            <person name="de Wit P.J.G.M."/>
            <person name="Zhong S."/>
            <person name="Goodwin S.B."/>
            <person name="Grigoriev I.V."/>
        </authorList>
    </citation>
    <scope>NUCLEOTIDE SEQUENCE [LARGE SCALE GENOMIC DNA]</scope>
    <source>
        <strain evidence="4">NZE10 / CBS 128990</strain>
    </source>
</reference>
<dbReference type="HOGENOM" id="CLU_1098487_0_0_1"/>
<dbReference type="Pfam" id="PF13639">
    <property type="entry name" value="zf-RING_2"/>
    <property type="match status" value="1"/>
</dbReference>
<protein>
    <recommendedName>
        <fullName evidence="2">RING-type domain-containing protein</fullName>
    </recommendedName>
</protein>
<dbReference type="eggNOG" id="ENOG502RPDG">
    <property type="taxonomic scope" value="Eukaryota"/>
</dbReference>